<reference evidence="1 2" key="1">
    <citation type="submission" date="2020-05" db="EMBL/GenBank/DDBJ databases">
        <title>Draft genome sequence of Desulfovibrio psychrotolerans JS1T.</title>
        <authorList>
            <person name="Ueno A."/>
            <person name="Tamazawa S."/>
            <person name="Tamamura S."/>
            <person name="Murakami T."/>
            <person name="Kiyama T."/>
            <person name="Inomata H."/>
            <person name="Amano Y."/>
            <person name="Miyakawa K."/>
            <person name="Tamaki H."/>
            <person name="Naganuma T."/>
            <person name="Kaneko K."/>
        </authorList>
    </citation>
    <scope>NUCLEOTIDE SEQUENCE [LARGE SCALE GENOMIC DNA]</scope>
    <source>
        <strain evidence="1 2">JS1</strain>
    </source>
</reference>
<dbReference type="Proteomes" id="UP000503820">
    <property type="component" value="Unassembled WGS sequence"/>
</dbReference>
<gene>
    <name evidence="1" type="ORF">DSM19430T_09840</name>
</gene>
<keyword evidence="2" id="KW-1185">Reference proteome</keyword>
<evidence type="ECO:0000313" key="2">
    <source>
        <dbReference type="Proteomes" id="UP000503820"/>
    </source>
</evidence>
<organism evidence="1 2">
    <name type="scientific">Desulfovibrio psychrotolerans</name>
    <dbReference type="NCBI Taxonomy" id="415242"/>
    <lineage>
        <taxon>Bacteria</taxon>
        <taxon>Pseudomonadati</taxon>
        <taxon>Thermodesulfobacteriota</taxon>
        <taxon>Desulfovibrionia</taxon>
        <taxon>Desulfovibrionales</taxon>
        <taxon>Desulfovibrionaceae</taxon>
        <taxon>Desulfovibrio</taxon>
    </lineage>
</organism>
<proteinExistence type="predicted"/>
<protein>
    <submittedName>
        <fullName evidence="1">Uncharacterized protein</fullName>
    </submittedName>
</protein>
<accession>A0A7J0BRK4</accession>
<sequence>MVLLCLGTVARAEPVREILPFSIHGVRLGDRLRDVTARFPQLRTSSLRTRDGVLLGVRAHTQQGYSDGGFFSVLFQPEDMGGGAWNVTLNTRRRSPDERLENVLARHVEQYGPYDLLCRVSYAGHAVYHIYWGSAPADCSAPGMRPATAHLYLNLVLGSWTEEFLVLSAPMFGGGVTPE</sequence>
<dbReference type="EMBL" id="BLVP01000005">
    <property type="protein sequence ID" value="GFM36300.1"/>
    <property type="molecule type" value="Genomic_DNA"/>
</dbReference>
<dbReference type="AlphaFoldDB" id="A0A7J0BRK4"/>
<comment type="caution">
    <text evidence="1">The sequence shown here is derived from an EMBL/GenBank/DDBJ whole genome shotgun (WGS) entry which is preliminary data.</text>
</comment>
<evidence type="ECO:0000313" key="1">
    <source>
        <dbReference type="EMBL" id="GFM36300.1"/>
    </source>
</evidence>
<name>A0A7J0BRK4_9BACT</name>